<comment type="caution">
    <text evidence="2">The sequence shown here is derived from an EMBL/GenBank/DDBJ whole genome shotgun (WGS) entry which is preliminary data.</text>
</comment>
<evidence type="ECO:0000313" key="2">
    <source>
        <dbReference type="EMBL" id="TFK06310.1"/>
    </source>
</evidence>
<evidence type="ECO:0000313" key="3">
    <source>
        <dbReference type="Proteomes" id="UP000297703"/>
    </source>
</evidence>
<dbReference type="AlphaFoldDB" id="A0A4D9EJ03"/>
<evidence type="ECO:0000256" key="1">
    <source>
        <dbReference type="SAM" id="Phobius"/>
    </source>
</evidence>
<proteinExistence type="predicted"/>
<feature type="transmembrane region" description="Helical" evidence="1">
    <location>
        <begin position="12"/>
        <end position="31"/>
    </location>
</feature>
<reference evidence="2 3" key="1">
    <citation type="submission" date="2019-04" db="EMBL/GenBank/DDBJ databases">
        <title>Draft genome of the big-headed turtle Platysternon megacephalum.</title>
        <authorList>
            <person name="Gong S."/>
        </authorList>
    </citation>
    <scope>NUCLEOTIDE SEQUENCE [LARGE SCALE GENOMIC DNA]</scope>
    <source>
        <strain evidence="2">DO16091913</strain>
        <tissue evidence="2">Muscle</tissue>
    </source>
</reference>
<keyword evidence="1" id="KW-0472">Membrane</keyword>
<name>A0A4D9EJ03_9SAUR</name>
<gene>
    <name evidence="2" type="ORF">DR999_PMT10919</name>
</gene>
<reference evidence="2 3" key="2">
    <citation type="submission" date="2019-04" db="EMBL/GenBank/DDBJ databases">
        <title>The genome sequence of big-headed turtle.</title>
        <authorList>
            <person name="Gong S."/>
        </authorList>
    </citation>
    <scope>NUCLEOTIDE SEQUENCE [LARGE SCALE GENOMIC DNA]</scope>
    <source>
        <strain evidence="2">DO16091913</strain>
        <tissue evidence="2">Muscle</tissue>
    </source>
</reference>
<organism evidence="2 3">
    <name type="scientific">Platysternon megacephalum</name>
    <name type="common">big-headed turtle</name>
    <dbReference type="NCBI Taxonomy" id="55544"/>
    <lineage>
        <taxon>Eukaryota</taxon>
        <taxon>Metazoa</taxon>
        <taxon>Chordata</taxon>
        <taxon>Craniata</taxon>
        <taxon>Vertebrata</taxon>
        <taxon>Euteleostomi</taxon>
        <taxon>Archelosauria</taxon>
        <taxon>Testudinata</taxon>
        <taxon>Testudines</taxon>
        <taxon>Cryptodira</taxon>
        <taxon>Durocryptodira</taxon>
        <taxon>Testudinoidea</taxon>
        <taxon>Platysternidae</taxon>
        <taxon>Platysternon</taxon>
    </lineage>
</organism>
<keyword evidence="1" id="KW-0812">Transmembrane</keyword>
<sequence>MNCAMDVNRWRRSLCLFDTSVGFIISAYVFLGTISGKSQTAISDLSQMGTTTLEKRHIVAFELNTHTREGKKNPKQESMTSASNYLLEHVRWFEFLELEQHSVYVH</sequence>
<protein>
    <submittedName>
        <fullName evidence="2">Beclin 1-associated autophagy-related key regulator</fullName>
    </submittedName>
</protein>
<keyword evidence="1" id="KW-1133">Transmembrane helix</keyword>
<keyword evidence="3" id="KW-1185">Reference proteome</keyword>
<accession>A0A4D9EJ03</accession>
<dbReference type="EMBL" id="QXTE01000097">
    <property type="protein sequence ID" value="TFK06310.1"/>
    <property type="molecule type" value="Genomic_DNA"/>
</dbReference>
<dbReference type="Proteomes" id="UP000297703">
    <property type="component" value="Unassembled WGS sequence"/>
</dbReference>